<name>A0A955J2F0_UNCKA</name>
<protein>
    <submittedName>
        <fullName evidence="2">Uncharacterized protein</fullName>
    </submittedName>
</protein>
<proteinExistence type="predicted"/>
<evidence type="ECO:0000313" key="2">
    <source>
        <dbReference type="EMBL" id="MCA9308312.1"/>
    </source>
</evidence>
<dbReference type="InterPro" id="IPR046050">
    <property type="entry name" value="DUF6008"/>
</dbReference>
<reference evidence="2" key="2">
    <citation type="journal article" date="2021" name="Microbiome">
        <title>Successional dynamics and alternative stable states in a saline activated sludge microbial community over 9 years.</title>
        <authorList>
            <person name="Wang Y."/>
            <person name="Ye J."/>
            <person name="Ju F."/>
            <person name="Liu L."/>
            <person name="Boyd J.A."/>
            <person name="Deng Y."/>
            <person name="Parks D.H."/>
            <person name="Jiang X."/>
            <person name="Yin X."/>
            <person name="Woodcroft B.J."/>
            <person name="Tyson G.W."/>
            <person name="Hugenholtz P."/>
            <person name="Polz M.F."/>
            <person name="Zhang T."/>
        </authorList>
    </citation>
    <scope>NUCLEOTIDE SEQUENCE</scope>
    <source>
        <strain evidence="2">HKST-UBA79</strain>
    </source>
</reference>
<feature type="non-terminal residue" evidence="2">
    <location>
        <position position="83"/>
    </location>
</feature>
<keyword evidence="1" id="KW-1133">Transmembrane helix</keyword>
<organism evidence="2 3">
    <name type="scientific">candidate division WWE3 bacterium</name>
    <dbReference type="NCBI Taxonomy" id="2053526"/>
    <lineage>
        <taxon>Bacteria</taxon>
        <taxon>Katanobacteria</taxon>
    </lineage>
</organism>
<feature type="transmembrane region" description="Helical" evidence="1">
    <location>
        <begin position="12"/>
        <end position="39"/>
    </location>
</feature>
<dbReference type="Proteomes" id="UP000740557">
    <property type="component" value="Unassembled WGS sequence"/>
</dbReference>
<gene>
    <name evidence="2" type="ORF">KC980_02255</name>
</gene>
<sequence length="83" mass="9371">MVMQLGHFSEHVLQLGALLFTNLPVPYMSPLGMFLTHTFGNTFFSFIGPSVRYQLGMELAHLFGNFSFLLGIVLLFNFRRGAN</sequence>
<dbReference type="Pfam" id="PF19471">
    <property type="entry name" value="DUF6008"/>
    <property type="match status" value="1"/>
</dbReference>
<keyword evidence="1" id="KW-0472">Membrane</keyword>
<evidence type="ECO:0000313" key="3">
    <source>
        <dbReference type="Proteomes" id="UP000740557"/>
    </source>
</evidence>
<evidence type="ECO:0000256" key="1">
    <source>
        <dbReference type="SAM" id="Phobius"/>
    </source>
</evidence>
<reference evidence="2" key="1">
    <citation type="submission" date="2020-04" db="EMBL/GenBank/DDBJ databases">
        <authorList>
            <person name="Zhang T."/>
        </authorList>
    </citation>
    <scope>NUCLEOTIDE SEQUENCE</scope>
    <source>
        <strain evidence="2">HKST-UBA79</strain>
    </source>
</reference>
<dbReference type="AlphaFoldDB" id="A0A955J2F0"/>
<keyword evidence="1" id="KW-0812">Transmembrane</keyword>
<dbReference type="EMBL" id="JAGQNX010000064">
    <property type="protein sequence ID" value="MCA9308312.1"/>
    <property type="molecule type" value="Genomic_DNA"/>
</dbReference>
<feature type="transmembrane region" description="Helical" evidence="1">
    <location>
        <begin position="59"/>
        <end position="78"/>
    </location>
</feature>
<comment type="caution">
    <text evidence="2">The sequence shown here is derived from an EMBL/GenBank/DDBJ whole genome shotgun (WGS) entry which is preliminary data.</text>
</comment>
<accession>A0A955J2F0</accession>